<dbReference type="InterPro" id="IPR035959">
    <property type="entry name" value="RutC-like_sf"/>
</dbReference>
<sequence length="129" mass="13956">MPQSILCKNSNAITPPAGHYSHLSIANGFVMISGQLPITADGAHLANASFEDQTRQVLLNLDSCLEAAGISRKQLVQVRVYVTNIDQWPLFNRLYGEWLGEHRPARAVAGVAQLHYGCAVEVEAMAVAA</sequence>
<evidence type="ECO:0000313" key="2">
    <source>
        <dbReference type="EMBL" id="OUM71530.1"/>
    </source>
</evidence>
<protein>
    <submittedName>
        <fullName evidence="2">Enamine deaminase RidA</fullName>
    </submittedName>
</protein>
<organism evidence="2 3">
    <name type="scientific">Pseudomonas caspiana</name>
    <dbReference type="NCBI Taxonomy" id="1451454"/>
    <lineage>
        <taxon>Bacteria</taxon>
        <taxon>Pseudomonadati</taxon>
        <taxon>Pseudomonadota</taxon>
        <taxon>Gammaproteobacteria</taxon>
        <taxon>Pseudomonadales</taxon>
        <taxon>Pseudomonadaceae</taxon>
        <taxon>Pseudomonas</taxon>
    </lineage>
</organism>
<evidence type="ECO:0000313" key="3">
    <source>
        <dbReference type="Proteomes" id="UP000195440"/>
    </source>
</evidence>
<dbReference type="Pfam" id="PF01042">
    <property type="entry name" value="Ribonuc_L-PSP"/>
    <property type="match status" value="1"/>
</dbReference>
<dbReference type="InterPro" id="IPR006175">
    <property type="entry name" value="YjgF/YER057c/UK114"/>
</dbReference>
<reference evidence="2 3" key="1">
    <citation type="journal article" date="2017" name="Syst. Appl. Microbiol.">
        <title>Pseudomonas caspiana sp. nov., a citrus pathogen in the Pseudomonas syringae phylogenetic group.</title>
        <authorList>
            <person name="Busquets A."/>
            <person name="Gomila M."/>
            <person name="Beiki F."/>
            <person name="Mulet M."/>
            <person name="Rahimian H."/>
            <person name="Garcia-Valdes E."/>
            <person name="Lalucat J."/>
        </authorList>
    </citation>
    <scope>NUCLEOTIDE SEQUENCE [LARGE SCALE GENOMIC DNA]</scope>
    <source>
        <strain evidence="2 3">FBF102</strain>
    </source>
</reference>
<evidence type="ECO:0000256" key="1">
    <source>
        <dbReference type="ARBA" id="ARBA00010552"/>
    </source>
</evidence>
<comment type="similarity">
    <text evidence="1">Belongs to the RutC family.</text>
</comment>
<dbReference type="Proteomes" id="UP000195440">
    <property type="component" value="Unassembled WGS sequence"/>
</dbReference>
<dbReference type="GO" id="GO:0005829">
    <property type="term" value="C:cytosol"/>
    <property type="evidence" value="ECO:0007669"/>
    <property type="project" value="TreeGrafter"/>
</dbReference>
<dbReference type="PANTHER" id="PTHR11803:SF58">
    <property type="entry name" value="PROTEIN HMF1-RELATED"/>
    <property type="match status" value="1"/>
</dbReference>
<gene>
    <name evidence="2" type="ORF">AUC60_23240</name>
</gene>
<dbReference type="CDD" id="cd00448">
    <property type="entry name" value="YjgF_YER057c_UK114_family"/>
    <property type="match status" value="1"/>
</dbReference>
<dbReference type="SUPFAM" id="SSF55298">
    <property type="entry name" value="YjgF-like"/>
    <property type="match status" value="1"/>
</dbReference>
<dbReference type="EMBL" id="LOHF01000026">
    <property type="protein sequence ID" value="OUM71530.1"/>
    <property type="molecule type" value="Genomic_DNA"/>
</dbReference>
<dbReference type="AlphaFoldDB" id="A0A1Y3NV78"/>
<name>A0A1Y3NV78_9PSED</name>
<keyword evidence="3" id="KW-1185">Reference proteome</keyword>
<accession>A0A1Y3NV78</accession>
<dbReference type="RefSeq" id="WP_087273382.1">
    <property type="nucleotide sequence ID" value="NZ_JBJGBV010000006.1"/>
</dbReference>
<comment type="caution">
    <text evidence="2">The sequence shown here is derived from an EMBL/GenBank/DDBJ whole genome shotgun (WGS) entry which is preliminary data.</text>
</comment>
<dbReference type="Gene3D" id="3.30.1330.40">
    <property type="entry name" value="RutC-like"/>
    <property type="match status" value="1"/>
</dbReference>
<dbReference type="OrthoDB" id="9803101at2"/>
<dbReference type="PANTHER" id="PTHR11803">
    <property type="entry name" value="2-IMINOBUTANOATE/2-IMINOPROPANOATE DEAMINASE RIDA"/>
    <property type="match status" value="1"/>
</dbReference>
<proteinExistence type="inferred from homology"/>
<dbReference type="GO" id="GO:0019239">
    <property type="term" value="F:deaminase activity"/>
    <property type="evidence" value="ECO:0007669"/>
    <property type="project" value="TreeGrafter"/>
</dbReference>